<proteinExistence type="predicted"/>
<dbReference type="EMBL" id="BJWL01000004">
    <property type="protein sequence ID" value="GFY85503.1"/>
    <property type="molecule type" value="Genomic_DNA"/>
</dbReference>
<evidence type="ECO:0000313" key="1">
    <source>
        <dbReference type="EMBL" id="GFY85503.1"/>
    </source>
</evidence>
<name>A0A7J0EGA6_9ERIC</name>
<gene>
    <name evidence="1" type="ORF">Acr_04g0002410</name>
</gene>
<dbReference type="AlphaFoldDB" id="A0A7J0EGA6"/>
<evidence type="ECO:0000313" key="2">
    <source>
        <dbReference type="Proteomes" id="UP000585474"/>
    </source>
</evidence>
<keyword evidence="2" id="KW-1185">Reference proteome</keyword>
<sequence>MAETVGGDRRVIGRDYGRMELARGRVYLDPEDLVTWKEIVIGKIIGGSSRLTLVGASRTTSARGYPDSRETPYTLCVKPLTSSAKVHAEISSARWSPSSACGVTVTSSACPSIHLEVTPLNLPPSPRMTRLLHHFPVVGHQDLLNFLHFGFHAPYGHVPAVLSPPGRD</sequence>
<dbReference type="Proteomes" id="UP000585474">
    <property type="component" value="Unassembled WGS sequence"/>
</dbReference>
<reference evidence="1 2" key="1">
    <citation type="submission" date="2019-07" db="EMBL/GenBank/DDBJ databases">
        <title>De Novo Assembly of kiwifruit Actinidia rufa.</title>
        <authorList>
            <person name="Sugita-Konishi S."/>
            <person name="Sato K."/>
            <person name="Mori E."/>
            <person name="Abe Y."/>
            <person name="Kisaki G."/>
            <person name="Hamano K."/>
            <person name="Suezawa K."/>
            <person name="Otani M."/>
            <person name="Fukuda T."/>
            <person name="Manabe T."/>
            <person name="Gomi K."/>
            <person name="Tabuchi M."/>
            <person name="Akimitsu K."/>
            <person name="Kataoka I."/>
        </authorList>
    </citation>
    <scope>NUCLEOTIDE SEQUENCE [LARGE SCALE GENOMIC DNA]</scope>
    <source>
        <strain evidence="2">cv. Fuchu</strain>
    </source>
</reference>
<accession>A0A7J0EGA6</accession>
<organism evidence="1 2">
    <name type="scientific">Actinidia rufa</name>
    <dbReference type="NCBI Taxonomy" id="165716"/>
    <lineage>
        <taxon>Eukaryota</taxon>
        <taxon>Viridiplantae</taxon>
        <taxon>Streptophyta</taxon>
        <taxon>Embryophyta</taxon>
        <taxon>Tracheophyta</taxon>
        <taxon>Spermatophyta</taxon>
        <taxon>Magnoliopsida</taxon>
        <taxon>eudicotyledons</taxon>
        <taxon>Gunneridae</taxon>
        <taxon>Pentapetalae</taxon>
        <taxon>asterids</taxon>
        <taxon>Ericales</taxon>
        <taxon>Actinidiaceae</taxon>
        <taxon>Actinidia</taxon>
    </lineage>
</organism>
<protein>
    <submittedName>
        <fullName evidence="1">Uncharacterized protein</fullName>
    </submittedName>
</protein>
<comment type="caution">
    <text evidence="1">The sequence shown here is derived from an EMBL/GenBank/DDBJ whole genome shotgun (WGS) entry which is preliminary data.</text>
</comment>